<dbReference type="EMBL" id="OK338766">
    <property type="protein sequence ID" value="UEK25960.1"/>
    <property type="molecule type" value="Genomic_DNA"/>
</dbReference>
<protein>
    <recommendedName>
        <fullName evidence="2">GIY-YIG domain-containing protein</fullName>
    </recommendedName>
</protein>
<accession>A0A8K1RCF2</accession>
<keyword evidence="1" id="KW-0496">Mitochondrion</keyword>
<evidence type="ECO:0000313" key="1">
    <source>
        <dbReference type="EMBL" id="UEK25960.1"/>
    </source>
</evidence>
<gene>
    <name evidence="1" type="primary">orf63</name>
</gene>
<reference evidence="1" key="1">
    <citation type="submission" date="2021-09" db="EMBL/GenBank/DDBJ databases">
        <authorList>
            <person name="Yan R."/>
        </authorList>
    </citation>
    <scope>NUCLEOTIDE SEQUENCE</scope>
</reference>
<proteinExistence type="predicted"/>
<name>A0A8K1RCF2_9AGAM</name>
<dbReference type="InterPro" id="IPR035901">
    <property type="entry name" value="GIY-YIG_endonuc_sf"/>
</dbReference>
<organism evidence="1">
    <name type="scientific">Mutinus fleischeri</name>
    <dbReference type="NCBI Taxonomy" id="2218478"/>
    <lineage>
        <taxon>Eukaryota</taxon>
        <taxon>Fungi</taxon>
        <taxon>Dikarya</taxon>
        <taxon>Basidiomycota</taxon>
        <taxon>Agaricomycotina</taxon>
        <taxon>Agaricomycetes</taxon>
        <taxon>Phallomycetidae</taxon>
        <taxon>Phallales</taxon>
        <taxon>Phallaceae</taxon>
        <taxon>Mutinus</taxon>
    </lineage>
</organism>
<geneLocation type="mitochondrion" evidence="1"/>
<evidence type="ECO:0008006" key="2">
    <source>
        <dbReference type="Google" id="ProtNLM"/>
    </source>
</evidence>
<dbReference type="AlphaFoldDB" id="A0A8K1RCF2"/>
<dbReference type="SUPFAM" id="SSF82771">
    <property type="entry name" value="GIY-YIG endonuclease"/>
    <property type="match status" value="1"/>
</dbReference>
<dbReference type="Gene3D" id="3.40.1440.10">
    <property type="entry name" value="GIY-YIG endonuclease"/>
    <property type="match status" value="1"/>
</dbReference>
<sequence length="63" mass="7355">MKRMKINYLYTDERIKINGKDYLGSTSNAKSRLSTYFNLNTLKLANMPTDKAILKYGHSNFDF</sequence>